<evidence type="ECO:0000313" key="9">
    <source>
        <dbReference type="Proteomes" id="UP000199476"/>
    </source>
</evidence>
<dbReference type="PANTHER" id="PTHR12677:SF59">
    <property type="entry name" value="GOLGI APPARATUS MEMBRANE PROTEIN TVP38-RELATED"/>
    <property type="match status" value="1"/>
</dbReference>
<dbReference type="STRING" id="321763.SAMN04488692_105115"/>
<accession>A0A1G9KVM8</accession>
<dbReference type="AlphaFoldDB" id="A0A1G9KVM8"/>
<sequence>MGRRHGDIMNRTMALKIFLAGLLFAIIYFFWDSMRFLDIREIVFDAENRFRGTMAILFLFAAKSIFFFLPAPLLYILAGMLLSTPLAFSLICAGLFLEFSLTYFYGAMLGSDFVEKILTRSQRFQKLLNYNLENDLKLAFTLRLTPINLEAVSLVMGASGSKFWRFIAASLMGIVPKLLVYILIGNAIVHPITVSTIALFVIMLGTWAAVVIVLNRNYVLPENTSQKQK</sequence>
<evidence type="ECO:0000256" key="6">
    <source>
        <dbReference type="RuleBase" id="RU366058"/>
    </source>
</evidence>
<evidence type="ECO:0000256" key="1">
    <source>
        <dbReference type="ARBA" id="ARBA00004651"/>
    </source>
</evidence>
<dbReference type="EMBL" id="FNGO01000005">
    <property type="protein sequence ID" value="SDL53751.1"/>
    <property type="molecule type" value="Genomic_DNA"/>
</dbReference>
<gene>
    <name evidence="8" type="ORF">SAMN04488692_105115</name>
</gene>
<feature type="transmembrane region" description="Helical" evidence="6">
    <location>
        <begin position="54"/>
        <end position="78"/>
    </location>
</feature>
<evidence type="ECO:0000256" key="3">
    <source>
        <dbReference type="ARBA" id="ARBA00022692"/>
    </source>
</evidence>
<comment type="subcellular location">
    <subcellularLocation>
        <location evidence="1 6">Cell membrane</location>
        <topology evidence="1 6">Multi-pass membrane protein</topology>
    </subcellularLocation>
</comment>
<evidence type="ECO:0000313" key="8">
    <source>
        <dbReference type="EMBL" id="SDL53751.1"/>
    </source>
</evidence>
<evidence type="ECO:0000256" key="2">
    <source>
        <dbReference type="ARBA" id="ARBA00022475"/>
    </source>
</evidence>
<feature type="transmembrane region" description="Helical" evidence="6">
    <location>
        <begin position="85"/>
        <end position="105"/>
    </location>
</feature>
<evidence type="ECO:0000259" key="7">
    <source>
        <dbReference type="Pfam" id="PF09335"/>
    </source>
</evidence>
<keyword evidence="5 6" id="KW-0472">Membrane</keyword>
<keyword evidence="9" id="KW-1185">Reference proteome</keyword>
<feature type="transmembrane region" description="Helical" evidence="6">
    <location>
        <begin position="163"/>
        <end position="184"/>
    </location>
</feature>
<protein>
    <recommendedName>
        <fullName evidence="6">TVP38/TMEM64 family membrane protein</fullName>
    </recommendedName>
</protein>
<reference evidence="8 9" key="1">
    <citation type="submission" date="2016-10" db="EMBL/GenBank/DDBJ databases">
        <authorList>
            <person name="de Groot N.N."/>
        </authorList>
    </citation>
    <scope>NUCLEOTIDE SEQUENCE [LARGE SCALE GENOMIC DNA]</scope>
    <source>
        <strain evidence="8 9">SLAS-1</strain>
    </source>
</reference>
<evidence type="ECO:0000256" key="4">
    <source>
        <dbReference type="ARBA" id="ARBA00022989"/>
    </source>
</evidence>
<keyword evidence="3 6" id="KW-0812">Transmembrane</keyword>
<dbReference type="InterPro" id="IPR032816">
    <property type="entry name" value="VTT_dom"/>
</dbReference>
<proteinExistence type="inferred from homology"/>
<keyword evidence="2 6" id="KW-1003">Cell membrane</keyword>
<comment type="similarity">
    <text evidence="6">Belongs to the TVP38/TMEM64 family.</text>
</comment>
<dbReference type="Proteomes" id="UP000199476">
    <property type="component" value="Unassembled WGS sequence"/>
</dbReference>
<feature type="transmembrane region" description="Helical" evidence="6">
    <location>
        <begin position="196"/>
        <end position="214"/>
    </location>
</feature>
<feature type="domain" description="VTT" evidence="7">
    <location>
        <begin position="70"/>
        <end position="186"/>
    </location>
</feature>
<feature type="transmembrane region" description="Helical" evidence="6">
    <location>
        <begin position="12"/>
        <end position="31"/>
    </location>
</feature>
<dbReference type="InterPro" id="IPR015414">
    <property type="entry name" value="TMEM64"/>
</dbReference>
<dbReference type="GO" id="GO:0005886">
    <property type="term" value="C:plasma membrane"/>
    <property type="evidence" value="ECO:0007669"/>
    <property type="project" value="UniProtKB-SubCell"/>
</dbReference>
<evidence type="ECO:0000256" key="5">
    <source>
        <dbReference type="ARBA" id="ARBA00023136"/>
    </source>
</evidence>
<keyword evidence="4 6" id="KW-1133">Transmembrane helix</keyword>
<dbReference type="Pfam" id="PF09335">
    <property type="entry name" value="VTT_dom"/>
    <property type="match status" value="1"/>
</dbReference>
<name>A0A1G9KVM8_9FIRM</name>
<organism evidence="8 9">
    <name type="scientific">Halarsenatibacter silvermanii</name>
    <dbReference type="NCBI Taxonomy" id="321763"/>
    <lineage>
        <taxon>Bacteria</taxon>
        <taxon>Bacillati</taxon>
        <taxon>Bacillota</taxon>
        <taxon>Clostridia</taxon>
        <taxon>Halanaerobiales</taxon>
        <taxon>Halarsenatibacteraceae</taxon>
        <taxon>Halarsenatibacter</taxon>
    </lineage>
</organism>
<dbReference type="PANTHER" id="PTHR12677">
    <property type="entry name" value="GOLGI APPARATUS MEMBRANE PROTEIN TVP38-RELATED"/>
    <property type="match status" value="1"/>
</dbReference>